<evidence type="ECO:0000313" key="1">
    <source>
        <dbReference type="EMBL" id="JAH08057.1"/>
    </source>
</evidence>
<protein>
    <submittedName>
        <fullName evidence="1">Uncharacterized protein</fullName>
    </submittedName>
</protein>
<proteinExistence type="predicted"/>
<organism evidence="1">
    <name type="scientific">Anguilla anguilla</name>
    <name type="common">European freshwater eel</name>
    <name type="synonym">Muraena anguilla</name>
    <dbReference type="NCBI Taxonomy" id="7936"/>
    <lineage>
        <taxon>Eukaryota</taxon>
        <taxon>Metazoa</taxon>
        <taxon>Chordata</taxon>
        <taxon>Craniata</taxon>
        <taxon>Vertebrata</taxon>
        <taxon>Euteleostomi</taxon>
        <taxon>Actinopterygii</taxon>
        <taxon>Neopterygii</taxon>
        <taxon>Teleostei</taxon>
        <taxon>Anguilliformes</taxon>
        <taxon>Anguillidae</taxon>
        <taxon>Anguilla</taxon>
    </lineage>
</organism>
<accession>A0A0E9PUU3</accession>
<name>A0A0E9PUU3_ANGAN</name>
<dbReference type="AlphaFoldDB" id="A0A0E9PUU3"/>
<reference evidence="1" key="1">
    <citation type="submission" date="2014-11" db="EMBL/GenBank/DDBJ databases">
        <authorList>
            <person name="Amaro Gonzalez C."/>
        </authorList>
    </citation>
    <scope>NUCLEOTIDE SEQUENCE</scope>
</reference>
<dbReference type="EMBL" id="GBXM01100520">
    <property type="protein sequence ID" value="JAH08057.1"/>
    <property type="molecule type" value="Transcribed_RNA"/>
</dbReference>
<reference evidence="1" key="2">
    <citation type="journal article" date="2015" name="Fish Shellfish Immunol.">
        <title>Early steps in the European eel (Anguilla anguilla)-Vibrio vulnificus interaction in the gills: Role of the RtxA13 toxin.</title>
        <authorList>
            <person name="Callol A."/>
            <person name="Pajuelo D."/>
            <person name="Ebbesson L."/>
            <person name="Teles M."/>
            <person name="MacKenzie S."/>
            <person name="Amaro C."/>
        </authorList>
    </citation>
    <scope>NUCLEOTIDE SEQUENCE</scope>
</reference>
<sequence length="22" mass="2593">MATRMETTALDVRSSTIRYNFE</sequence>